<keyword evidence="3" id="KW-0347">Helicase</keyword>
<dbReference type="Pfam" id="PF13538">
    <property type="entry name" value="UvrD_C_2"/>
    <property type="match status" value="1"/>
</dbReference>
<keyword evidence="1" id="KW-0547">Nucleotide-binding</keyword>
<evidence type="ECO:0000313" key="5">
    <source>
        <dbReference type="EMBL" id="OSC34787.1"/>
    </source>
</evidence>
<dbReference type="GO" id="GO:0043138">
    <property type="term" value="F:3'-5' DNA helicase activity"/>
    <property type="evidence" value="ECO:0007669"/>
    <property type="project" value="TreeGrafter"/>
</dbReference>
<name>A0A7I7SAZ7_9MYCO</name>
<sequence>MPIPFSPSAEQAIIIDAFLDGHDIAVQAGAGTGKSTTLAFIAQSQLQHRPGASARYMTFNKRNAVEVDAMFAEYGLTNAKASTAHSLAYRGCLADPSLKHMVTNMKRAPMQLKAEMALLGIAEDSLCLHAKVDYDAETKTYNDVCLPSRPLPFPAQRRYLTLARDTVTRFCQSADAQVTARHVPYLGELEPKLRPLVRDHLIETAQRMWDELASPTGRLKTGHAHYLKAWALSRPQVGSPGDVILYDEAQDASPVLADVVLSQRGRVQLVLVGDEYQSLYGFTGAVDAMQGFQKEPGVITLPLTECRRFGPSIAEVANQVLDRLDPDHESPMRLRGIGPEHGRVLTAFGRAETSTVDAVVCATNGQVIAAIIDQDAGGRTVHSTLDIGELVSLANDVALVERGCASEAKEPSLRRFTDLDTWQQWLSEPEAADAMLHSQVQIVHRYGRDELRAVADRVVSDPDDADVTVSTIHKAKGGTWNRVQVAMGEQLISDEDTAKLRMLYVAATRARELVLVPPNLLETVRTEEPAAA</sequence>
<dbReference type="GO" id="GO:0003677">
    <property type="term" value="F:DNA binding"/>
    <property type="evidence" value="ECO:0007669"/>
    <property type="project" value="InterPro"/>
</dbReference>
<dbReference type="Proteomes" id="UP000193577">
    <property type="component" value="Unassembled WGS sequence"/>
</dbReference>
<dbReference type="InterPro" id="IPR000212">
    <property type="entry name" value="DNA_helicase_UvrD/REP"/>
</dbReference>
<reference evidence="5 6" key="1">
    <citation type="submission" date="2017-04" db="EMBL/GenBank/DDBJ databases">
        <title>The new phylogeny of genus Mycobacterium.</title>
        <authorList>
            <person name="Tortoli E."/>
            <person name="Trovato A."/>
            <person name="Cirillo D.M."/>
        </authorList>
    </citation>
    <scope>NUCLEOTIDE SEQUENCE [LARGE SCALE GENOMIC DNA]</scope>
    <source>
        <strain evidence="5 6">KCTC 19819</strain>
    </source>
</reference>
<gene>
    <name evidence="5" type="ORF">B8W67_05940</name>
</gene>
<dbReference type="AlphaFoldDB" id="A0A7I7SAZ7"/>
<dbReference type="GO" id="GO:0016787">
    <property type="term" value="F:hydrolase activity"/>
    <property type="evidence" value="ECO:0007669"/>
    <property type="project" value="UniProtKB-UniRule"/>
</dbReference>
<keyword evidence="6" id="KW-1185">Reference proteome</keyword>
<dbReference type="PROSITE" id="PS51198">
    <property type="entry name" value="UVRD_HELICASE_ATP_BIND"/>
    <property type="match status" value="1"/>
</dbReference>
<keyword evidence="4" id="KW-0067">ATP-binding</keyword>
<proteinExistence type="predicted"/>
<dbReference type="PANTHER" id="PTHR11070:SF30">
    <property type="entry name" value="F-BOX DNA HELICASE 1"/>
    <property type="match status" value="1"/>
</dbReference>
<dbReference type="InterPro" id="IPR027785">
    <property type="entry name" value="UvrD-like_helicase_C"/>
</dbReference>
<dbReference type="EMBL" id="NCXO01000008">
    <property type="protein sequence ID" value="OSC34787.1"/>
    <property type="molecule type" value="Genomic_DNA"/>
</dbReference>
<evidence type="ECO:0000256" key="2">
    <source>
        <dbReference type="ARBA" id="ARBA00022801"/>
    </source>
</evidence>
<evidence type="ECO:0000256" key="4">
    <source>
        <dbReference type="ARBA" id="ARBA00022840"/>
    </source>
</evidence>
<evidence type="ECO:0000313" key="6">
    <source>
        <dbReference type="Proteomes" id="UP000193577"/>
    </source>
</evidence>
<dbReference type="OrthoDB" id="5318045at2"/>
<dbReference type="InterPro" id="IPR014016">
    <property type="entry name" value="UvrD-like_ATP-bd"/>
</dbReference>
<dbReference type="GO" id="GO:0005524">
    <property type="term" value="F:ATP binding"/>
    <property type="evidence" value="ECO:0007669"/>
    <property type="project" value="UniProtKB-UniRule"/>
</dbReference>
<dbReference type="InterPro" id="IPR027417">
    <property type="entry name" value="P-loop_NTPase"/>
</dbReference>
<accession>A0A7I7SAZ7</accession>
<dbReference type="PANTHER" id="PTHR11070">
    <property type="entry name" value="UVRD / RECB / PCRA DNA HELICASE FAMILY MEMBER"/>
    <property type="match status" value="1"/>
</dbReference>
<dbReference type="Gene3D" id="3.40.50.300">
    <property type="entry name" value="P-loop containing nucleotide triphosphate hydrolases"/>
    <property type="match status" value="2"/>
</dbReference>
<protein>
    <submittedName>
        <fullName evidence="5">Uncharacterized protein</fullName>
    </submittedName>
</protein>
<evidence type="ECO:0000256" key="1">
    <source>
        <dbReference type="ARBA" id="ARBA00022741"/>
    </source>
</evidence>
<organism evidence="5 6">
    <name type="scientific">Mycolicibacillus koreensis</name>
    <dbReference type="NCBI Taxonomy" id="1069220"/>
    <lineage>
        <taxon>Bacteria</taxon>
        <taxon>Bacillati</taxon>
        <taxon>Actinomycetota</taxon>
        <taxon>Actinomycetes</taxon>
        <taxon>Mycobacteriales</taxon>
        <taxon>Mycobacteriaceae</taxon>
        <taxon>Mycolicibacillus</taxon>
    </lineage>
</organism>
<dbReference type="GO" id="GO:0000724">
    <property type="term" value="P:double-strand break repair via homologous recombination"/>
    <property type="evidence" value="ECO:0007669"/>
    <property type="project" value="TreeGrafter"/>
</dbReference>
<comment type="caution">
    <text evidence="5">The sequence shown here is derived from an EMBL/GenBank/DDBJ whole genome shotgun (WGS) entry which is preliminary data.</text>
</comment>
<dbReference type="RefSeq" id="WP_085302883.1">
    <property type="nucleotide sequence ID" value="NZ_AP022594.1"/>
</dbReference>
<evidence type="ECO:0000256" key="3">
    <source>
        <dbReference type="ARBA" id="ARBA00022806"/>
    </source>
</evidence>
<dbReference type="Pfam" id="PF00580">
    <property type="entry name" value="UvrD-helicase"/>
    <property type="match status" value="1"/>
</dbReference>
<keyword evidence="2" id="KW-0378">Hydrolase</keyword>
<dbReference type="GO" id="GO:0031297">
    <property type="term" value="P:replication fork processing"/>
    <property type="evidence" value="ECO:0007669"/>
    <property type="project" value="TreeGrafter"/>
</dbReference>
<dbReference type="SUPFAM" id="SSF52540">
    <property type="entry name" value="P-loop containing nucleoside triphosphate hydrolases"/>
    <property type="match status" value="1"/>
</dbReference>
<dbReference type="CDD" id="cd18809">
    <property type="entry name" value="SF1_C_RecD"/>
    <property type="match status" value="1"/>
</dbReference>